<organism evidence="3 4">
    <name type="scientific">Streptomyces vulcanius</name>
    <dbReference type="NCBI Taxonomy" id="1441876"/>
    <lineage>
        <taxon>Bacteria</taxon>
        <taxon>Bacillati</taxon>
        <taxon>Actinomycetota</taxon>
        <taxon>Actinomycetes</taxon>
        <taxon>Kitasatosporales</taxon>
        <taxon>Streptomycetaceae</taxon>
        <taxon>Streptomyces</taxon>
    </lineage>
</organism>
<proteinExistence type="predicted"/>
<gene>
    <name evidence="3" type="ORF">ACFPIH_54715</name>
</gene>
<feature type="region of interest" description="Disordered" evidence="1">
    <location>
        <begin position="115"/>
        <end position="137"/>
    </location>
</feature>
<feature type="domain" description="VapC45 PIN like" evidence="2">
    <location>
        <begin position="3"/>
        <end position="84"/>
    </location>
</feature>
<dbReference type="Pfam" id="PF18478">
    <property type="entry name" value="PIN_10"/>
    <property type="match status" value="1"/>
</dbReference>
<feature type="compositionally biased region" description="Basic residues" evidence="1">
    <location>
        <begin position="214"/>
        <end position="223"/>
    </location>
</feature>
<dbReference type="EMBL" id="JBHSFK010000076">
    <property type="protein sequence ID" value="MFC4508344.1"/>
    <property type="molecule type" value="Genomic_DNA"/>
</dbReference>
<evidence type="ECO:0000256" key="1">
    <source>
        <dbReference type="SAM" id="MobiDB-lite"/>
    </source>
</evidence>
<dbReference type="InterPro" id="IPR041375">
    <property type="entry name" value="VapC45_PIN-like"/>
</dbReference>
<feature type="region of interest" description="Disordered" evidence="1">
    <location>
        <begin position="190"/>
        <end position="242"/>
    </location>
</feature>
<evidence type="ECO:0000259" key="2">
    <source>
        <dbReference type="Pfam" id="PF18478"/>
    </source>
</evidence>
<protein>
    <recommendedName>
        <fullName evidence="2">VapC45 PIN like domain-containing protein</fullName>
    </recommendedName>
</protein>
<comment type="caution">
    <text evidence="3">The sequence shown here is derived from an EMBL/GenBank/DDBJ whole genome shotgun (WGS) entry which is preliminary data.</text>
</comment>
<evidence type="ECO:0000313" key="3">
    <source>
        <dbReference type="EMBL" id="MFC4508344.1"/>
    </source>
</evidence>
<accession>A0ABV9B9M2</accession>
<keyword evidence="4" id="KW-1185">Reference proteome</keyword>
<name>A0ABV9B9M2_9ACTN</name>
<dbReference type="Proteomes" id="UP001595839">
    <property type="component" value="Unassembled WGS sequence"/>
</dbReference>
<dbReference type="RefSeq" id="WP_381176828.1">
    <property type="nucleotide sequence ID" value="NZ_JBHSFK010000076.1"/>
</dbReference>
<feature type="compositionally biased region" description="Basic and acidic residues" evidence="1">
    <location>
        <begin position="128"/>
        <end position="137"/>
    </location>
</feature>
<sequence>MPPEFFLDRNLGRRVAEGLRACGWTVHRIGDVFPHDGQDVADEEWIAHGLDQSWVPLSKDGRIKSRDLEIEPVLEREAVLFYLDNQQLRSVEMVERLDAHLRRSIARWSAADPRPTRYDATVSSAPGRDGRMVRGEPPRCLSRRFRTLDLPGHATDAAKISPASGPAGIAVRCPGPQGLRFGQVQAAPLKSAGPHGARCQAASGSGGGLPFSRAGRRRRRPSRSCRASVRTSGCRRGPRRGC</sequence>
<reference evidence="4" key="1">
    <citation type="journal article" date="2019" name="Int. J. Syst. Evol. Microbiol.">
        <title>The Global Catalogue of Microorganisms (GCM) 10K type strain sequencing project: providing services to taxonomists for standard genome sequencing and annotation.</title>
        <authorList>
            <consortium name="The Broad Institute Genomics Platform"/>
            <consortium name="The Broad Institute Genome Sequencing Center for Infectious Disease"/>
            <person name="Wu L."/>
            <person name="Ma J."/>
        </authorList>
    </citation>
    <scope>NUCLEOTIDE SEQUENCE [LARGE SCALE GENOMIC DNA]</scope>
    <source>
        <strain evidence="4">CGMCC 4.7177</strain>
    </source>
</reference>
<evidence type="ECO:0000313" key="4">
    <source>
        <dbReference type="Proteomes" id="UP001595839"/>
    </source>
</evidence>